<accession>A0A413YKX3</accession>
<comment type="caution">
    <text evidence="1">The sequence shown here is derived from an EMBL/GenBank/DDBJ whole genome shotgun (WGS) entry which is preliminary data.</text>
</comment>
<dbReference type="AlphaFoldDB" id="A0A413YKX3"/>
<dbReference type="Proteomes" id="UP000284742">
    <property type="component" value="Unassembled WGS sequence"/>
</dbReference>
<name>A0A413YKX3_9FIRM</name>
<protein>
    <submittedName>
        <fullName evidence="1">Uncharacterized protein</fullName>
    </submittedName>
</protein>
<sequence>MKKKILKAVLGILICWGIFVAIEGFRLIGSTDPGKCPLITLGSTQTADEIADYGSLGFSQTYHLTNGDAFVYGEFRVWGIRIARWES</sequence>
<evidence type="ECO:0000313" key="1">
    <source>
        <dbReference type="EMBL" id="RHC08298.1"/>
    </source>
</evidence>
<dbReference type="EMBL" id="QSHK01000004">
    <property type="protein sequence ID" value="RHC08298.1"/>
    <property type="molecule type" value="Genomic_DNA"/>
</dbReference>
<evidence type="ECO:0000313" key="2">
    <source>
        <dbReference type="Proteomes" id="UP000284742"/>
    </source>
</evidence>
<reference evidence="1 2" key="1">
    <citation type="submission" date="2018-08" db="EMBL/GenBank/DDBJ databases">
        <title>A genome reference for cultivated species of the human gut microbiota.</title>
        <authorList>
            <person name="Zou Y."/>
            <person name="Xue W."/>
            <person name="Luo G."/>
        </authorList>
    </citation>
    <scope>NUCLEOTIDE SEQUENCE [LARGE SCALE GENOMIC DNA]</scope>
    <source>
        <strain evidence="1 2">AM37-5</strain>
    </source>
</reference>
<dbReference type="RefSeq" id="WP_029471584.1">
    <property type="nucleotide sequence ID" value="NZ_JBDMGG010000037.1"/>
</dbReference>
<organism evidence="1 2">
    <name type="scientific">Dorea formicigenerans</name>
    <dbReference type="NCBI Taxonomy" id="39486"/>
    <lineage>
        <taxon>Bacteria</taxon>
        <taxon>Bacillati</taxon>
        <taxon>Bacillota</taxon>
        <taxon>Clostridia</taxon>
        <taxon>Lachnospirales</taxon>
        <taxon>Lachnospiraceae</taxon>
        <taxon>Dorea</taxon>
    </lineage>
</organism>
<gene>
    <name evidence="1" type="ORF">DW860_08450</name>
</gene>
<proteinExistence type="predicted"/>